<protein>
    <recommendedName>
        <fullName evidence="5">PEGA domain-containing protein</fullName>
    </recommendedName>
</protein>
<dbReference type="OrthoDB" id="7432923at2"/>
<feature type="region of interest" description="Disordered" evidence="1">
    <location>
        <begin position="115"/>
        <end position="147"/>
    </location>
</feature>
<feature type="chain" id="PRO_5019345245" description="PEGA domain-containing protein" evidence="2">
    <location>
        <begin position="24"/>
        <end position="147"/>
    </location>
</feature>
<dbReference type="AlphaFoldDB" id="A0A418V2E6"/>
<dbReference type="Proteomes" id="UP000285523">
    <property type="component" value="Unassembled WGS sequence"/>
</dbReference>
<feature type="compositionally biased region" description="Basic residues" evidence="1">
    <location>
        <begin position="115"/>
        <end position="125"/>
    </location>
</feature>
<keyword evidence="2" id="KW-0732">Signal</keyword>
<evidence type="ECO:0000256" key="2">
    <source>
        <dbReference type="SAM" id="SignalP"/>
    </source>
</evidence>
<organism evidence="3 4">
    <name type="scientific">Rhodopseudomonas palustris</name>
    <dbReference type="NCBI Taxonomy" id="1076"/>
    <lineage>
        <taxon>Bacteria</taxon>
        <taxon>Pseudomonadati</taxon>
        <taxon>Pseudomonadota</taxon>
        <taxon>Alphaproteobacteria</taxon>
        <taxon>Hyphomicrobiales</taxon>
        <taxon>Nitrobacteraceae</taxon>
        <taxon>Rhodopseudomonas</taxon>
    </lineage>
</organism>
<proteinExistence type="predicted"/>
<comment type="caution">
    <text evidence="3">The sequence shown here is derived from an EMBL/GenBank/DDBJ whole genome shotgun (WGS) entry which is preliminary data.</text>
</comment>
<evidence type="ECO:0008006" key="5">
    <source>
        <dbReference type="Google" id="ProtNLM"/>
    </source>
</evidence>
<evidence type="ECO:0000256" key="1">
    <source>
        <dbReference type="SAM" id="MobiDB-lite"/>
    </source>
</evidence>
<feature type="compositionally biased region" description="Pro residues" evidence="1">
    <location>
        <begin position="138"/>
        <end position="147"/>
    </location>
</feature>
<evidence type="ECO:0000313" key="3">
    <source>
        <dbReference type="EMBL" id="RJF70214.1"/>
    </source>
</evidence>
<feature type="compositionally biased region" description="Low complexity" evidence="1">
    <location>
        <begin position="126"/>
        <end position="137"/>
    </location>
</feature>
<accession>A0A418V2E6</accession>
<feature type="signal peptide" evidence="2">
    <location>
        <begin position="1"/>
        <end position="23"/>
    </location>
</feature>
<reference evidence="3 4" key="1">
    <citation type="submission" date="2018-09" db="EMBL/GenBank/DDBJ databases">
        <title>Draft genome sequence of Rhodopseudomonas palustris 2.1.18.</title>
        <authorList>
            <person name="Robertson S.L."/>
            <person name="Meyer T.E."/>
            <person name="Kyndt J.A."/>
        </authorList>
    </citation>
    <scope>NUCLEOTIDE SEQUENCE [LARGE SCALE GENOMIC DNA]</scope>
    <source>
        <strain evidence="3 4">2.1.18</strain>
    </source>
</reference>
<name>A0A418V2E6_RHOPL</name>
<evidence type="ECO:0000313" key="4">
    <source>
        <dbReference type="Proteomes" id="UP000285523"/>
    </source>
</evidence>
<dbReference type="PROSITE" id="PS51257">
    <property type="entry name" value="PROKAR_LIPOPROTEIN"/>
    <property type="match status" value="1"/>
</dbReference>
<sequence length="147" mass="14817">MRRLVVIAAAGLSLAGCSSMSFDAFKSAPPTTSVQLESVPSGAEALASSGQSCKTPCSITVPGNDFSVTFTLDKFQPATVPVQVVVNPGDFTTSATVTATPNPVVAELQPLKPVRKQKAVKRRPKAAAAAPAAAGSPFPAPAAAPAQ</sequence>
<dbReference type="RefSeq" id="WP_119857967.1">
    <property type="nucleotide sequence ID" value="NZ_QYYD01000019.1"/>
</dbReference>
<gene>
    <name evidence="3" type="ORF">D4Q52_18110</name>
</gene>
<dbReference type="EMBL" id="QYYD01000019">
    <property type="protein sequence ID" value="RJF70214.1"/>
    <property type="molecule type" value="Genomic_DNA"/>
</dbReference>